<evidence type="ECO:0000259" key="2">
    <source>
        <dbReference type="Pfam" id="PF04069"/>
    </source>
</evidence>
<proteinExistence type="predicted"/>
<dbReference type="SUPFAM" id="SSF53850">
    <property type="entry name" value="Periplasmic binding protein-like II"/>
    <property type="match status" value="1"/>
</dbReference>
<dbReference type="GO" id="GO:0022857">
    <property type="term" value="F:transmembrane transporter activity"/>
    <property type="evidence" value="ECO:0007669"/>
    <property type="project" value="InterPro"/>
</dbReference>
<feature type="signal peptide" evidence="1">
    <location>
        <begin position="1"/>
        <end position="24"/>
    </location>
</feature>
<name>A0A540VQW3_9GAMM</name>
<comment type="caution">
    <text evidence="3">The sequence shown here is derived from an EMBL/GenBank/DDBJ whole genome shotgun (WGS) entry which is preliminary data.</text>
</comment>
<dbReference type="AlphaFoldDB" id="A0A540VQW3"/>
<evidence type="ECO:0000313" key="3">
    <source>
        <dbReference type="EMBL" id="TQE99154.1"/>
    </source>
</evidence>
<reference evidence="3 4" key="1">
    <citation type="submission" date="2019-06" db="EMBL/GenBank/DDBJ databases">
        <title>Metagenome assembled Genome of Spiribacter salinus SL48-SHIP from the microbial mat of Salt Lake 48 (Novosibirsk region, Russia).</title>
        <authorList>
            <person name="Shipova A."/>
            <person name="Rozanov A.S."/>
            <person name="Bryanskaya A.V."/>
            <person name="Peltek S.E."/>
        </authorList>
    </citation>
    <scope>NUCLEOTIDE SEQUENCE [LARGE SCALE GENOMIC DNA]</scope>
    <source>
        <strain evidence="3">SL48-SHIP-2</strain>
    </source>
</reference>
<dbReference type="Gene3D" id="3.10.105.10">
    <property type="entry name" value="Dipeptide-binding Protein, Domain 3"/>
    <property type="match status" value="1"/>
</dbReference>
<keyword evidence="1" id="KW-0732">Signal</keyword>
<evidence type="ECO:0000313" key="4">
    <source>
        <dbReference type="Proteomes" id="UP000315400"/>
    </source>
</evidence>
<dbReference type="CDD" id="cd13643">
    <property type="entry name" value="PBP2_BCP_2"/>
    <property type="match status" value="1"/>
</dbReference>
<gene>
    <name evidence="3" type="ORF">FKY71_10105</name>
</gene>
<sequence length="324" mass="36754">MGLKHLLMISGAVPVLALSIGSVAADSALPESEKPIKIVTNNWSSQIAQSHVAGQLLEEMGYNVDYVPTNTELQWPALRDDEVHLQIEVWEGINARHYNEALEDGEILALGTHEAATREEWWYPAYVEEQCPGLPDWEALNDCAEIFATPETLPKGRYLGGPVEWEKGDKELIDALDLDFEVVNAGSAAALWAELEAAKRAKEPIVMYFWKPNWAAVEYEGSFVDFPDYEPECREEPSWGPNENKTNDCGNPWPGWLKKTMPVEAEDRWPTAVELIREYNMNDEQVGELSFLVDREGMEHEEAAEHWIAENRDLVDEWITEAKR</sequence>
<feature type="chain" id="PRO_5022227043" evidence="1">
    <location>
        <begin position="25"/>
        <end position="324"/>
    </location>
</feature>
<dbReference type="Proteomes" id="UP000315400">
    <property type="component" value="Unassembled WGS sequence"/>
</dbReference>
<dbReference type="InterPro" id="IPR007210">
    <property type="entry name" value="ABC_Gly_betaine_transp_sub-bd"/>
</dbReference>
<dbReference type="Gene3D" id="3.40.190.100">
    <property type="entry name" value="Glycine betaine-binding periplasmic protein, domain 2"/>
    <property type="match status" value="1"/>
</dbReference>
<dbReference type="GO" id="GO:0043190">
    <property type="term" value="C:ATP-binding cassette (ABC) transporter complex"/>
    <property type="evidence" value="ECO:0007669"/>
    <property type="project" value="InterPro"/>
</dbReference>
<evidence type="ECO:0000256" key="1">
    <source>
        <dbReference type="SAM" id="SignalP"/>
    </source>
</evidence>
<accession>A0A540VQW3</accession>
<protein>
    <submittedName>
        <fullName evidence="3">Glycine/betaine ABC transporter substrate-binding protein</fullName>
    </submittedName>
</protein>
<organism evidence="3 4">
    <name type="scientific">Spiribacter salinus</name>
    <dbReference type="NCBI Taxonomy" id="1335746"/>
    <lineage>
        <taxon>Bacteria</taxon>
        <taxon>Pseudomonadati</taxon>
        <taxon>Pseudomonadota</taxon>
        <taxon>Gammaproteobacteria</taxon>
        <taxon>Chromatiales</taxon>
        <taxon>Ectothiorhodospiraceae</taxon>
        <taxon>Spiribacter</taxon>
    </lineage>
</organism>
<dbReference type="Gene3D" id="3.40.190.10">
    <property type="entry name" value="Periplasmic binding protein-like II"/>
    <property type="match status" value="1"/>
</dbReference>
<feature type="domain" description="ABC-type glycine betaine transport system substrate-binding" evidence="2">
    <location>
        <begin position="34"/>
        <end position="310"/>
    </location>
</feature>
<dbReference type="Pfam" id="PF04069">
    <property type="entry name" value="OpuAC"/>
    <property type="match status" value="1"/>
</dbReference>
<dbReference type="EMBL" id="VIFK01000087">
    <property type="protein sequence ID" value="TQE99154.1"/>
    <property type="molecule type" value="Genomic_DNA"/>
</dbReference>